<name>A0A095T5D1_9GAMM</name>
<reference evidence="2" key="1">
    <citation type="submission" date="2014-12" db="EMBL/GenBank/DDBJ databases">
        <title>The draft genome of the Tatumella morbirosei type strain, LMG23360T isolated from pineapple rot.</title>
        <authorList>
            <person name="Smits T.H."/>
            <person name="Palmer M."/>
            <person name="Venter S.N."/>
            <person name="Duffy B."/>
            <person name="Steenkamp E.T."/>
            <person name="Chan W.Y."/>
            <person name="Coutinho T.A."/>
            <person name="Coetzee M.P."/>
            <person name="De Maayer P."/>
        </authorList>
    </citation>
    <scope>NUCLEOTIDE SEQUENCE [LARGE SCALE GENOMIC DNA]</scope>
    <source>
        <strain evidence="2">LMG 23360</strain>
    </source>
</reference>
<dbReference type="Gene3D" id="3.10.490.10">
    <property type="entry name" value="Gamma-glutamyl cyclotransferase-like"/>
    <property type="match status" value="1"/>
</dbReference>
<dbReference type="InterPro" id="IPR013024">
    <property type="entry name" value="GGCT-like"/>
</dbReference>
<protein>
    <recommendedName>
        <fullName evidence="1">Gamma-glutamylcyclotransferase AIG2-like domain-containing protein</fullName>
    </recommendedName>
</protein>
<keyword evidence="3" id="KW-1185">Reference proteome</keyword>
<feature type="domain" description="Gamma-glutamylcyclotransferase AIG2-like" evidence="1">
    <location>
        <begin position="4"/>
        <end position="107"/>
    </location>
</feature>
<organism evidence="2 3">
    <name type="scientific">Tatumella morbirosei</name>
    <dbReference type="NCBI Taxonomy" id="642227"/>
    <lineage>
        <taxon>Bacteria</taxon>
        <taxon>Pseudomonadati</taxon>
        <taxon>Pseudomonadota</taxon>
        <taxon>Gammaproteobacteria</taxon>
        <taxon>Enterobacterales</taxon>
        <taxon>Erwiniaceae</taxon>
        <taxon>Tatumella</taxon>
    </lineage>
</organism>
<evidence type="ECO:0000313" key="2">
    <source>
        <dbReference type="EMBL" id="KGD72111.1"/>
    </source>
</evidence>
<dbReference type="STRING" id="642227.HA49_15150"/>
<dbReference type="EMBL" id="JPKR02000003">
    <property type="protein sequence ID" value="KGD72111.1"/>
    <property type="molecule type" value="Genomic_DNA"/>
</dbReference>
<dbReference type="OrthoDB" id="5070127at2"/>
<comment type="caution">
    <text evidence="2">The sequence shown here is derived from an EMBL/GenBank/DDBJ whole genome shotgun (WGS) entry which is preliminary data.</text>
</comment>
<accession>A0A095T5D1</accession>
<dbReference type="SUPFAM" id="SSF110857">
    <property type="entry name" value="Gamma-glutamyl cyclotransferase-like"/>
    <property type="match status" value="1"/>
</dbReference>
<dbReference type="eggNOG" id="COG2105">
    <property type="taxonomic scope" value="Bacteria"/>
</dbReference>
<sequence length="112" mass="12532">MSPLFVYGTLRPGQSNAHLLENIGGEWLAGYVTGKFYDSGWGAATGFPGVILDAAGARIDGWLFISVRLADHWPMLDEFEEGYDRILTEVTTHDNRKVSAWIYQLQPELDVE</sequence>
<dbReference type="AlphaFoldDB" id="A0A095T5D1"/>
<dbReference type="Proteomes" id="UP000029577">
    <property type="component" value="Unassembled WGS sequence"/>
</dbReference>
<dbReference type="CDD" id="cd06661">
    <property type="entry name" value="GGCT_like"/>
    <property type="match status" value="1"/>
</dbReference>
<evidence type="ECO:0000259" key="1">
    <source>
        <dbReference type="Pfam" id="PF06094"/>
    </source>
</evidence>
<dbReference type="InterPro" id="IPR009288">
    <property type="entry name" value="AIG2-like_dom"/>
</dbReference>
<dbReference type="RefSeq" id="WP_038021372.1">
    <property type="nucleotide sequence ID" value="NZ_JPKR02000003.1"/>
</dbReference>
<dbReference type="InterPro" id="IPR036568">
    <property type="entry name" value="GGCT-like_sf"/>
</dbReference>
<gene>
    <name evidence="2" type="ORF">HA49_15150</name>
</gene>
<proteinExistence type="predicted"/>
<dbReference type="Pfam" id="PF06094">
    <property type="entry name" value="GGACT"/>
    <property type="match status" value="1"/>
</dbReference>
<evidence type="ECO:0000313" key="3">
    <source>
        <dbReference type="Proteomes" id="UP000029577"/>
    </source>
</evidence>